<protein>
    <submittedName>
        <fullName evidence="1">Uncharacterized protein</fullName>
    </submittedName>
</protein>
<comment type="caution">
    <text evidence="1">The sequence shown here is derived from an EMBL/GenBank/DDBJ whole genome shotgun (WGS) entry which is preliminary data.</text>
</comment>
<dbReference type="AlphaFoldDB" id="A0A177NP57"/>
<dbReference type="RefSeq" id="WP_064039292.1">
    <property type="nucleotide sequence ID" value="NZ_LUUJ01000044.1"/>
</dbReference>
<dbReference type="EMBL" id="LUUJ01000044">
    <property type="protein sequence ID" value="OAI19868.1"/>
    <property type="molecule type" value="Genomic_DNA"/>
</dbReference>
<sequence>MNYRFNFLAKFRGVQQDGLKAAKMLDLIAKSLAEIGVFFAFRAPCLLRLFYVKIAALSEVAGVTFGVTQKIETCKNQKRRYLQRFLR</sequence>
<evidence type="ECO:0000313" key="1">
    <source>
        <dbReference type="EMBL" id="OAI19868.1"/>
    </source>
</evidence>
<proteinExistence type="predicted"/>
<accession>A0A177NP57</accession>
<name>A0A177NP57_9GAMM</name>
<gene>
    <name evidence="1" type="ORF">A1507_05810</name>
</gene>
<dbReference type="Proteomes" id="UP000077857">
    <property type="component" value="Unassembled WGS sequence"/>
</dbReference>
<reference evidence="1 2" key="1">
    <citation type="submission" date="2016-03" db="EMBL/GenBank/DDBJ databases">
        <authorList>
            <person name="Ploux O."/>
        </authorList>
    </citation>
    <scope>NUCLEOTIDE SEQUENCE [LARGE SCALE GENOMIC DNA]</scope>
    <source>
        <strain evidence="1 2">R-45378</strain>
    </source>
</reference>
<organism evidence="1 2">
    <name type="scientific">Methylomonas koyamae</name>
    <dbReference type="NCBI Taxonomy" id="702114"/>
    <lineage>
        <taxon>Bacteria</taxon>
        <taxon>Pseudomonadati</taxon>
        <taxon>Pseudomonadota</taxon>
        <taxon>Gammaproteobacteria</taxon>
        <taxon>Methylococcales</taxon>
        <taxon>Methylococcaceae</taxon>
        <taxon>Methylomonas</taxon>
    </lineage>
</organism>
<evidence type="ECO:0000313" key="2">
    <source>
        <dbReference type="Proteomes" id="UP000077857"/>
    </source>
</evidence>